<gene>
    <name evidence="2" type="ORF">Scep_007269</name>
</gene>
<organism evidence="2 3">
    <name type="scientific">Stephania cephalantha</name>
    <dbReference type="NCBI Taxonomy" id="152367"/>
    <lineage>
        <taxon>Eukaryota</taxon>
        <taxon>Viridiplantae</taxon>
        <taxon>Streptophyta</taxon>
        <taxon>Embryophyta</taxon>
        <taxon>Tracheophyta</taxon>
        <taxon>Spermatophyta</taxon>
        <taxon>Magnoliopsida</taxon>
        <taxon>Ranunculales</taxon>
        <taxon>Menispermaceae</taxon>
        <taxon>Menispermoideae</taxon>
        <taxon>Cissampelideae</taxon>
        <taxon>Stephania</taxon>
    </lineage>
</organism>
<keyword evidence="3" id="KW-1185">Reference proteome</keyword>
<proteinExistence type="predicted"/>
<protein>
    <submittedName>
        <fullName evidence="2">Uncharacterized protein</fullName>
    </submittedName>
</protein>
<evidence type="ECO:0000313" key="3">
    <source>
        <dbReference type="Proteomes" id="UP001419268"/>
    </source>
</evidence>
<dbReference type="AlphaFoldDB" id="A0AAP0K9R1"/>
<dbReference type="Proteomes" id="UP001419268">
    <property type="component" value="Unassembled WGS sequence"/>
</dbReference>
<comment type="caution">
    <text evidence="2">The sequence shown here is derived from an EMBL/GenBank/DDBJ whole genome shotgun (WGS) entry which is preliminary data.</text>
</comment>
<reference evidence="2 3" key="1">
    <citation type="submission" date="2024-01" db="EMBL/GenBank/DDBJ databases">
        <title>Genome assemblies of Stephania.</title>
        <authorList>
            <person name="Yang L."/>
        </authorList>
    </citation>
    <scope>NUCLEOTIDE SEQUENCE [LARGE SCALE GENOMIC DNA]</scope>
    <source>
        <strain evidence="2">JXDWG</strain>
        <tissue evidence="2">Leaf</tissue>
    </source>
</reference>
<dbReference type="EMBL" id="JBBNAG010000003">
    <property type="protein sequence ID" value="KAK9148512.1"/>
    <property type="molecule type" value="Genomic_DNA"/>
</dbReference>
<name>A0AAP0K9R1_9MAGN</name>
<feature type="compositionally biased region" description="Polar residues" evidence="1">
    <location>
        <begin position="62"/>
        <end position="73"/>
    </location>
</feature>
<evidence type="ECO:0000313" key="2">
    <source>
        <dbReference type="EMBL" id="KAK9148512.1"/>
    </source>
</evidence>
<accession>A0AAP0K9R1</accession>
<sequence length="73" mass="8478">MLKLLLKDRSNQVKLCGFFNEVAYHTDACPTLQEDNIEEIKAFMKQYSGPPRNQYNNNNYYTQKPNSNLSCSP</sequence>
<evidence type="ECO:0000256" key="1">
    <source>
        <dbReference type="SAM" id="MobiDB-lite"/>
    </source>
</evidence>
<feature type="region of interest" description="Disordered" evidence="1">
    <location>
        <begin position="48"/>
        <end position="73"/>
    </location>
</feature>